<proteinExistence type="predicted"/>
<dbReference type="Proteomes" id="UP001489333">
    <property type="component" value="Unassembled WGS sequence"/>
</dbReference>
<gene>
    <name evidence="1" type="ORF">AAGS29_09180</name>
</gene>
<dbReference type="RefSeq" id="WP_311906553.1">
    <property type="nucleotide sequence ID" value="NZ_JAUOEV010000021.1"/>
</dbReference>
<sequence length="97" mass="11273">MFAFARFQALRNPSCVNFLLGRYWVYQELGKGFSNRSACDRLGEALGGGNLKHELKVPVYVAHYLCKEQWALMGFDSKKSYIFWLRKAEMALLDRMN</sequence>
<name>A0ABU9UR75_9GAMM</name>
<protein>
    <submittedName>
        <fullName evidence="1">Uncharacterized protein</fullName>
    </submittedName>
</protein>
<accession>A0ABU9UR75</accession>
<dbReference type="EMBL" id="JBCHKU010000010">
    <property type="protein sequence ID" value="MEM6248770.1"/>
    <property type="molecule type" value="Genomic_DNA"/>
</dbReference>
<evidence type="ECO:0000313" key="1">
    <source>
        <dbReference type="EMBL" id="MEM6248770.1"/>
    </source>
</evidence>
<keyword evidence="2" id="KW-1185">Reference proteome</keyword>
<comment type="caution">
    <text evidence="1">The sequence shown here is derived from an EMBL/GenBank/DDBJ whole genome shotgun (WGS) entry which is preliminary data.</text>
</comment>
<organism evidence="1 2">
    <name type="scientific">Shewanella vaxholmensis</name>
    <dbReference type="NCBI Taxonomy" id="3063535"/>
    <lineage>
        <taxon>Bacteria</taxon>
        <taxon>Pseudomonadati</taxon>
        <taxon>Pseudomonadota</taxon>
        <taxon>Gammaproteobacteria</taxon>
        <taxon>Alteromonadales</taxon>
        <taxon>Shewanellaceae</taxon>
        <taxon>Shewanella</taxon>
    </lineage>
</organism>
<evidence type="ECO:0000313" key="2">
    <source>
        <dbReference type="Proteomes" id="UP001489333"/>
    </source>
</evidence>
<reference evidence="1 2" key="1">
    <citation type="submission" date="2024-04" db="EMBL/GenBank/DDBJ databases">
        <title>Novel Shewanella species isolated from Baltic Sea sediments.</title>
        <authorList>
            <person name="Martin-Rodriguez A.J."/>
            <person name="Fernandez-Juarez V."/>
            <person name="Valeriano V.D."/>
            <person name="Mihindukulasooriya I."/>
            <person name="Ceresnova L."/>
            <person name="Joffre E."/>
            <person name="Jensie-Markopoulos S."/>
            <person name="Moore E.R.B."/>
            <person name="Sjoling A."/>
        </authorList>
    </citation>
    <scope>NUCLEOTIDE SEQUENCE [LARGE SCALE GENOMIC DNA]</scope>
    <source>
        <strain evidence="1 2">VAX-SP0-0CM-1</strain>
    </source>
</reference>